<proteinExistence type="predicted"/>
<organism evidence="3 4">
    <name type="scientific">Longimycelium tulufanense</name>
    <dbReference type="NCBI Taxonomy" id="907463"/>
    <lineage>
        <taxon>Bacteria</taxon>
        <taxon>Bacillati</taxon>
        <taxon>Actinomycetota</taxon>
        <taxon>Actinomycetes</taxon>
        <taxon>Pseudonocardiales</taxon>
        <taxon>Pseudonocardiaceae</taxon>
        <taxon>Longimycelium</taxon>
    </lineage>
</organism>
<dbReference type="Proteomes" id="UP000637578">
    <property type="component" value="Unassembled WGS sequence"/>
</dbReference>
<reference evidence="3" key="1">
    <citation type="journal article" date="2014" name="Int. J. Syst. Evol. Microbiol.">
        <title>Complete genome sequence of Corynebacterium casei LMG S-19264T (=DSM 44701T), isolated from a smear-ripened cheese.</title>
        <authorList>
            <consortium name="US DOE Joint Genome Institute (JGI-PGF)"/>
            <person name="Walter F."/>
            <person name="Albersmeier A."/>
            <person name="Kalinowski J."/>
            <person name="Ruckert C."/>
        </authorList>
    </citation>
    <scope>NUCLEOTIDE SEQUENCE</scope>
    <source>
        <strain evidence="3">CGMCC 4.5737</strain>
    </source>
</reference>
<accession>A0A8J3FV71</accession>
<dbReference type="Pfam" id="PF13701">
    <property type="entry name" value="DDE_Tnp_1_4"/>
    <property type="match status" value="1"/>
</dbReference>
<gene>
    <name evidence="3" type="ORF">GCM10012275_10780</name>
</gene>
<dbReference type="RefSeq" id="WP_189054512.1">
    <property type="nucleotide sequence ID" value="NZ_BMMK01000003.1"/>
</dbReference>
<feature type="region of interest" description="Disordered" evidence="1">
    <location>
        <begin position="178"/>
        <end position="199"/>
    </location>
</feature>
<keyword evidence="4" id="KW-1185">Reference proteome</keyword>
<sequence>MVDVDATVVIRHSEKEDAAKTWKKTSGFHPLLAFVDHGGGGTGEPVVALLRPGNAGSNTTADHVTVLEEALAQLPEQARAVDAHGRRAILVLPTRPGATHGFTARIAELDMHFSVGSHLHQFDIARVLALVPTQAWSPAYDVDGRECDRALVVEVTELVDLSAWPEDTRLILRKEPPHPGAQLRVTDHDGHSVTGITRPTGSAVCRTGVRLLGCGRSPSGLKSNLYGDRRRGRVVTTWVRDLVSSGPRSRGTPPPGATRCRWGATTAMRLSWPGA</sequence>
<name>A0A8J3FV71_9PSEU</name>
<evidence type="ECO:0000256" key="1">
    <source>
        <dbReference type="SAM" id="MobiDB-lite"/>
    </source>
</evidence>
<evidence type="ECO:0000259" key="2">
    <source>
        <dbReference type="Pfam" id="PF13701"/>
    </source>
</evidence>
<dbReference type="InterPro" id="IPR025668">
    <property type="entry name" value="Tnp_DDE_dom"/>
</dbReference>
<comment type="caution">
    <text evidence="3">The sequence shown here is derived from an EMBL/GenBank/DDBJ whole genome shotgun (WGS) entry which is preliminary data.</text>
</comment>
<dbReference type="AlphaFoldDB" id="A0A8J3FV71"/>
<dbReference type="EMBL" id="BMMK01000003">
    <property type="protein sequence ID" value="GGM41631.1"/>
    <property type="molecule type" value="Genomic_DNA"/>
</dbReference>
<evidence type="ECO:0000313" key="4">
    <source>
        <dbReference type="Proteomes" id="UP000637578"/>
    </source>
</evidence>
<protein>
    <recommendedName>
        <fullName evidence="2">Transposase DDE domain-containing protein</fullName>
    </recommendedName>
</protein>
<feature type="domain" description="Transposase DDE" evidence="2">
    <location>
        <begin position="2"/>
        <end position="186"/>
    </location>
</feature>
<evidence type="ECO:0000313" key="3">
    <source>
        <dbReference type="EMBL" id="GGM41631.1"/>
    </source>
</evidence>
<reference evidence="3" key="2">
    <citation type="submission" date="2020-09" db="EMBL/GenBank/DDBJ databases">
        <authorList>
            <person name="Sun Q."/>
            <person name="Zhou Y."/>
        </authorList>
    </citation>
    <scope>NUCLEOTIDE SEQUENCE</scope>
    <source>
        <strain evidence="3">CGMCC 4.5737</strain>
    </source>
</reference>